<gene>
    <name evidence="2" type="ORF">CHIRRI_LOCUS9601</name>
</gene>
<sequence length="359" mass="42280">MRQFFLGFFRKWQLTLKMTVILVQKMELSTSNLVCSLNYAISWNLLSTRSEKVNIRNKLNVWMEFNLSLNSIVLRLLVIDRNFVQSFPGQLKIEYCVSIGPLPGHQLKGTFLINEATPFNGGLVVGKVQNPSLLRQIATKIIFKLTKPANLSRLIDVETNTIEPRCDFSHVDLNNPDFSDFTIVFDNHHFKVHKLVLALSSCFFKSLFEKIEYDEEYKDMTTYYCANTEGYNHFHFEVLLNFIYTRKLETCAFGPYFFVELHQLAVFYQIEDLKKLCLYNVEKNYRELLHSDVHILKIFKYATECGLKELADDCWFLIKFGMLRIFDKLKQEPLPYDIINKVLQNQLVESEFWRQYAVK</sequence>
<dbReference type="Proteomes" id="UP001153620">
    <property type="component" value="Chromosome 3"/>
</dbReference>
<evidence type="ECO:0000259" key="1">
    <source>
        <dbReference type="PROSITE" id="PS50097"/>
    </source>
</evidence>
<organism evidence="2 3">
    <name type="scientific">Chironomus riparius</name>
    <dbReference type="NCBI Taxonomy" id="315576"/>
    <lineage>
        <taxon>Eukaryota</taxon>
        <taxon>Metazoa</taxon>
        <taxon>Ecdysozoa</taxon>
        <taxon>Arthropoda</taxon>
        <taxon>Hexapoda</taxon>
        <taxon>Insecta</taxon>
        <taxon>Pterygota</taxon>
        <taxon>Neoptera</taxon>
        <taxon>Endopterygota</taxon>
        <taxon>Diptera</taxon>
        <taxon>Nematocera</taxon>
        <taxon>Chironomoidea</taxon>
        <taxon>Chironomidae</taxon>
        <taxon>Chironominae</taxon>
        <taxon>Chironomus</taxon>
    </lineage>
</organism>
<dbReference type="InterPro" id="IPR051481">
    <property type="entry name" value="BTB-POZ/Galectin-3-binding"/>
</dbReference>
<dbReference type="OrthoDB" id="10251809at2759"/>
<reference evidence="2" key="2">
    <citation type="submission" date="2022-10" db="EMBL/GenBank/DDBJ databases">
        <authorList>
            <consortium name="ENA_rothamsted_submissions"/>
            <consortium name="culmorum"/>
            <person name="King R."/>
        </authorList>
    </citation>
    <scope>NUCLEOTIDE SEQUENCE</scope>
</reference>
<reference evidence="2" key="1">
    <citation type="submission" date="2022-01" db="EMBL/GenBank/DDBJ databases">
        <authorList>
            <person name="King R."/>
        </authorList>
    </citation>
    <scope>NUCLEOTIDE SEQUENCE</scope>
</reference>
<dbReference type="PANTHER" id="PTHR24410">
    <property type="entry name" value="HL07962P-RELATED"/>
    <property type="match status" value="1"/>
</dbReference>
<dbReference type="SMART" id="SM00225">
    <property type="entry name" value="BTB"/>
    <property type="match status" value="1"/>
</dbReference>
<dbReference type="CDD" id="cd18186">
    <property type="entry name" value="BTB_POZ_ZBTB_KLHL-like"/>
    <property type="match status" value="1"/>
</dbReference>
<dbReference type="InterPro" id="IPR000210">
    <property type="entry name" value="BTB/POZ_dom"/>
</dbReference>
<accession>A0A9N9S0A4</accession>
<proteinExistence type="predicted"/>
<dbReference type="EMBL" id="OU895879">
    <property type="protein sequence ID" value="CAG9806747.1"/>
    <property type="molecule type" value="Genomic_DNA"/>
</dbReference>
<dbReference type="Pfam" id="PF00651">
    <property type="entry name" value="BTB"/>
    <property type="match status" value="1"/>
</dbReference>
<protein>
    <recommendedName>
        <fullName evidence="1">BTB domain-containing protein</fullName>
    </recommendedName>
</protein>
<dbReference type="PROSITE" id="PS50097">
    <property type="entry name" value="BTB"/>
    <property type="match status" value="1"/>
</dbReference>
<feature type="domain" description="BTB" evidence="1">
    <location>
        <begin position="179"/>
        <end position="252"/>
    </location>
</feature>
<keyword evidence="3" id="KW-1185">Reference proteome</keyword>
<dbReference type="SUPFAM" id="SSF54695">
    <property type="entry name" value="POZ domain"/>
    <property type="match status" value="1"/>
</dbReference>
<evidence type="ECO:0000313" key="3">
    <source>
        <dbReference type="Proteomes" id="UP001153620"/>
    </source>
</evidence>
<name>A0A9N9S0A4_9DIPT</name>
<dbReference type="AlphaFoldDB" id="A0A9N9S0A4"/>
<evidence type="ECO:0000313" key="2">
    <source>
        <dbReference type="EMBL" id="CAG9806747.1"/>
    </source>
</evidence>
<dbReference type="Gene3D" id="3.30.710.10">
    <property type="entry name" value="Potassium Channel Kv1.1, Chain A"/>
    <property type="match status" value="1"/>
</dbReference>
<dbReference type="PANTHER" id="PTHR24410:SF23">
    <property type="entry name" value="BTB DOMAIN-CONTAINING PROTEIN-RELATED"/>
    <property type="match status" value="1"/>
</dbReference>
<dbReference type="InterPro" id="IPR011333">
    <property type="entry name" value="SKP1/BTB/POZ_sf"/>
</dbReference>